<evidence type="ECO:0000256" key="5">
    <source>
        <dbReference type="ARBA" id="ARBA00023136"/>
    </source>
</evidence>
<feature type="transmembrane region" description="Helical" evidence="7">
    <location>
        <begin position="461"/>
        <end position="485"/>
    </location>
</feature>
<feature type="transmembrane region" description="Helical" evidence="7">
    <location>
        <begin position="435"/>
        <end position="455"/>
    </location>
</feature>
<dbReference type="OrthoDB" id="3257095at2759"/>
<dbReference type="AlphaFoldDB" id="A0A8H4J2U9"/>
<keyword evidence="9" id="KW-1185">Reference proteome</keyword>
<dbReference type="PANTHER" id="PTHR45649:SF8">
    <property type="entry name" value="PERMEASE, PUTATIVE-RELATED"/>
    <property type="match status" value="1"/>
</dbReference>
<keyword evidence="3 7" id="KW-0812">Transmembrane</keyword>
<evidence type="ECO:0000256" key="2">
    <source>
        <dbReference type="ARBA" id="ARBA00022448"/>
    </source>
</evidence>
<dbReference type="PROSITE" id="PS00218">
    <property type="entry name" value="AMINO_ACID_PERMEASE_1"/>
    <property type="match status" value="1"/>
</dbReference>
<feature type="compositionally biased region" description="Basic and acidic residues" evidence="6">
    <location>
        <begin position="1"/>
        <end position="10"/>
    </location>
</feature>
<feature type="transmembrane region" description="Helical" evidence="7">
    <location>
        <begin position="223"/>
        <end position="244"/>
    </location>
</feature>
<reference evidence="8" key="1">
    <citation type="submission" date="2020-04" db="EMBL/GenBank/DDBJ databases">
        <title>Genome Assembly and Annotation of Botryosphaeria dothidea sdau 11-99, a Latent Pathogen of Apple Fruit Ring Rot in China.</title>
        <authorList>
            <person name="Yu C."/>
            <person name="Diao Y."/>
            <person name="Lu Q."/>
            <person name="Zhao J."/>
            <person name="Cui S."/>
            <person name="Peng C."/>
            <person name="He B."/>
            <person name="Liu H."/>
        </authorList>
    </citation>
    <scope>NUCLEOTIDE SEQUENCE [LARGE SCALE GENOMIC DNA]</scope>
    <source>
        <strain evidence="8">Sdau11-99</strain>
    </source>
</reference>
<keyword evidence="2" id="KW-0813">Transport</keyword>
<feature type="transmembrane region" description="Helical" evidence="7">
    <location>
        <begin position="293"/>
        <end position="313"/>
    </location>
</feature>
<feature type="transmembrane region" description="Helical" evidence="7">
    <location>
        <begin position="334"/>
        <end position="359"/>
    </location>
</feature>
<feature type="transmembrane region" description="Helical" evidence="7">
    <location>
        <begin position="538"/>
        <end position="556"/>
    </location>
</feature>
<dbReference type="InterPro" id="IPR004840">
    <property type="entry name" value="Amino_acid_permease_CS"/>
</dbReference>
<evidence type="ECO:0000256" key="6">
    <source>
        <dbReference type="SAM" id="MobiDB-lite"/>
    </source>
</evidence>
<dbReference type="InterPro" id="IPR002293">
    <property type="entry name" value="AA/rel_permease1"/>
</dbReference>
<sequence>MFVPKVDRSPPVRHSPAQLSSRFSYRQPSSSWARTAAGPPSKTLSIYAGPPRRGGRQHCKMAATTTDDNGPDAKVFTDAVSDDVVLEKFGYEPELKRTFGMLGMIGFSFSIVTCWTALSGVLIVGVESGGPPVMIWSWVGVCAVSLAVAYSMAEMCSAYPVAGGQYSWVAILAPKRWARGLSYVCGWFMLIGILSMGAVNNFITGNFILGMANLTYPDFVIERWHAVLVAYLICVVATLSNIFLPHLLNRISKGILIWNICSFFVCFITILATNDHKQPARFVFSDFQNSTGFNKSYAAILGILQSAFGMCCYDAPAHMTEEIKDARKQAPRAIVMSVFLGFITGFIFLISLCFCMGSIEDTASSSTGVPLIAIFYNSTGSIGGTCALTSLITVIALFSANSLMAEGARSVYAFARDQGLPFSGVIRKVHPKTHVPVYAILVTAIVQIAFNSIYFGTVTGFNTVISIATEGFYVSYAIPIFVRILSRVMGEKRQKLEGPYSLGRWGLFANVVGFVYLAFAVITFNFPTVNPVDKENMNYTPAAVGVVMVIALVTWITTGRRHYSGPETGVVVDGVETGHKQQGLVESEGSEEKKG</sequence>
<feature type="compositionally biased region" description="Low complexity" evidence="6">
    <location>
        <begin position="20"/>
        <end position="31"/>
    </location>
</feature>
<gene>
    <name evidence="8" type="ORF">GTA08_BOTSDO12387</name>
</gene>
<dbReference type="GO" id="GO:0016020">
    <property type="term" value="C:membrane"/>
    <property type="evidence" value="ECO:0007669"/>
    <property type="project" value="UniProtKB-SubCell"/>
</dbReference>
<protein>
    <submittedName>
        <fullName evidence="8">Gaba permease protein</fullName>
    </submittedName>
</protein>
<dbReference type="PANTHER" id="PTHR45649">
    <property type="entry name" value="AMINO-ACID PERMEASE BAT1"/>
    <property type="match status" value="1"/>
</dbReference>
<feature type="transmembrane region" description="Helical" evidence="7">
    <location>
        <begin position="135"/>
        <end position="153"/>
    </location>
</feature>
<feature type="transmembrane region" description="Helical" evidence="7">
    <location>
        <begin position="99"/>
        <end position="123"/>
    </location>
</feature>
<accession>A0A8H4J2U9</accession>
<dbReference type="GO" id="GO:0006865">
    <property type="term" value="P:amino acid transport"/>
    <property type="evidence" value="ECO:0007669"/>
    <property type="project" value="InterPro"/>
</dbReference>
<evidence type="ECO:0000313" key="8">
    <source>
        <dbReference type="EMBL" id="KAF4312032.1"/>
    </source>
</evidence>
<feature type="transmembrane region" description="Helical" evidence="7">
    <location>
        <begin position="256"/>
        <end position="273"/>
    </location>
</feature>
<evidence type="ECO:0000256" key="7">
    <source>
        <dbReference type="SAM" id="Phobius"/>
    </source>
</evidence>
<evidence type="ECO:0000313" key="9">
    <source>
        <dbReference type="Proteomes" id="UP000572817"/>
    </source>
</evidence>
<feature type="transmembrane region" description="Helical" evidence="7">
    <location>
        <begin position="379"/>
        <end position="400"/>
    </location>
</feature>
<name>A0A8H4J2U9_9PEZI</name>
<dbReference type="Pfam" id="PF13520">
    <property type="entry name" value="AA_permease_2"/>
    <property type="match status" value="1"/>
</dbReference>
<proteinExistence type="predicted"/>
<organism evidence="8 9">
    <name type="scientific">Botryosphaeria dothidea</name>
    <dbReference type="NCBI Taxonomy" id="55169"/>
    <lineage>
        <taxon>Eukaryota</taxon>
        <taxon>Fungi</taxon>
        <taxon>Dikarya</taxon>
        <taxon>Ascomycota</taxon>
        <taxon>Pezizomycotina</taxon>
        <taxon>Dothideomycetes</taxon>
        <taxon>Dothideomycetes incertae sedis</taxon>
        <taxon>Botryosphaeriales</taxon>
        <taxon>Botryosphaeriaceae</taxon>
        <taxon>Botryosphaeria</taxon>
    </lineage>
</organism>
<feature type="transmembrane region" description="Helical" evidence="7">
    <location>
        <begin position="181"/>
        <end position="203"/>
    </location>
</feature>
<evidence type="ECO:0000256" key="3">
    <source>
        <dbReference type="ARBA" id="ARBA00022692"/>
    </source>
</evidence>
<comment type="caution">
    <text evidence="8">The sequence shown here is derived from an EMBL/GenBank/DDBJ whole genome shotgun (WGS) entry which is preliminary data.</text>
</comment>
<dbReference type="Gene3D" id="1.20.1740.10">
    <property type="entry name" value="Amino acid/polyamine transporter I"/>
    <property type="match status" value="1"/>
</dbReference>
<keyword evidence="5 7" id="KW-0472">Membrane</keyword>
<evidence type="ECO:0000256" key="4">
    <source>
        <dbReference type="ARBA" id="ARBA00022989"/>
    </source>
</evidence>
<dbReference type="GO" id="GO:0022857">
    <property type="term" value="F:transmembrane transporter activity"/>
    <property type="evidence" value="ECO:0007669"/>
    <property type="project" value="InterPro"/>
</dbReference>
<keyword evidence="4 7" id="KW-1133">Transmembrane helix</keyword>
<comment type="subcellular location">
    <subcellularLocation>
        <location evidence="1">Membrane</location>
        <topology evidence="1">Multi-pass membrane protein</topology>
    </subcellularLocation>
</comment>
<dbReference type="EMBL" id="WWBZ02000007">
    <property type="protein sequence ID" value="KAF4312032.1"/>
    <property type="molecule type" value="Genomic_DNA"/>
</dbReference>
<dbReference type="Proteomes" id="UP000572817">
    <property type="component" value="Unassembled WGS sequence"/>
</dbReference>
<feature type="transmembrane region" description="Helical" evidence="7">
    <location>
        <begin position="505"/>
        <end position="526"/>
    </location>
</feature>
<evidence type="ECO:0000256" key="1">
    <source>
        <dbReference type="ARBA" id="ARBA00004141"/>
    </source>
</evidence>
<feature type="region of interest" description="Disordered" evidence="6">
    <location>
        <begin position="1"/>
        <end position="57"/>
    </location>
</feature>